<dbReference type="Pfam" id="PF04432">
    <property type="entry name" value="FrhB_FdhB_C"/>
    <property type="match status" value="1"/>
</dbReference>
<proteinExistence type="predicted"/>
<evidence type="ECO:0000313" key="3">
    <source>
        <dbReference type="EMBL" id="RRR71477.1"/>
    </source>
</evidence>
<dbReference type="InterPro" id="IPR007525">
    <property type="entry name" value="FrhB_FdhB_C"/>
</dbReference>
<protein>
    <submittedName>
        <fullName evidence="3">Coenzyme F420 hydrogenase</fullName>
    </submittedName>
</protein>
<dbReference type="PANTHER" id="PTHR31332">
    <property type="entry name" value="7-HYDROXYMETHYL CHLOROPHYLL A REDUCTASE, CHLOROPLASTIC"/>
    <property type="match status" value="1"/>
</dbReference>
<feature type="domain" description="Coenzyme F420 hydrogenase/dehydrogenase beta subunit C-terminal" evidence="2">
    <location>
        <begin position="163"/>
        <end position="310"/>
    </location>
</feature>
<sequence>MTTTTVRPLHEIALLSQAERFKGRPKLCSDCGICGGELRPKMAQACVFVHNKHEELELKLHGRNRRDGDELLFGISQAIQIVRMRPVNYEAQWSGIVTTLGAMLLERGLVEGVICTHTAPGTRWAPLPVLARTPEEVRASAGNKPCISPNLEILDQVRASGLKRIAFIGTGCQVHALRALEDELGLERLYVIGIPCTDNTSYPDLLRFLKVASKSPETVVHQEFMQDFRVWFRHEDGTIEKVNFVDLDVSSLGGERAMFPAACMSCFDYQNGLTDLTVGYLGAPLPPEERWQWMFVRTERGAELFEMLRPQLELGERSEGGNRRPGIAAYVGMLRRPKKRPAAPVRKFVAWMQRNKGPKGLEFARSVIEQKLLRNLVFVRDQHGRLERRIVPGYVYRALEYTAEVYEKEFERPLKP</sequence>
<dbReference type="AlphaFoldDB" id="A0A426TZF4"/>
<organism evidence="3 4">
    <name type="scientific">Candidatus Viridilinea halotolerans</name>
    <dbReference type="NCBI Taxonomy" id="2491704"/>
    <lineage>
        <taxon>Bacteria</taxon>
        <taxon>Bacillati</taxon>
        <taxon>Chloroflexota</taxon>
        <taxon>Chloroflexia</taxon>
        <taxon>Chloroflexales</taxon>
        <taxon>Chloroflexineae</taxon>
        <taxon>Oscillochloridaceae</taxon>
        <taxon>Candidatus Viridilinea</taxon>
    </lineage>
</organism>
<evidence type="ECO:0000259" key="1">
    <source>
        <dbReference type="Pfam" id="PF04422"/>
    </source>
</evidence>
<dbReference type="GO" id="GO:0052592">
    <property type="term" value="F:oxidoreductase activity, acting on CH or CH2 groups, with an iron-sulfur protein as acceptor"/>
    <property type="evidence" value="ECO:0007669"/>
    <property type="project" value="TreeGrafter"/>
</dbReference>
<feature type="domain" description="Coenzyme F420 hydrogenase/dehydrogenase beta subunit N-terminal" evidence="1">
    <location>
        <begin position="88"/>
        <end position="154"/>
    </location>
</feature>
<dbReference type="InterPro" id="IPR045220">
    <property type="entry name" value="FRHB/FDHB/HCAR-like"/>
</dbReference>
<dbReference type="Pfam" id="PF04422">
    <property type="entry name" value="FrhB_FdhB_N"/>
    <property type="match status" value="1"/>
</dbReference>
<evidence type="ECO:0000313" key="4">
    <source>
        <dbReference type="Proteomes" id="UP000280307"/>
    </source>
</evidence>
<evidence type="ECO:0000259" key="2">
    <source>
        <dbReference type="Pfam" id="PF04432"/>
    </source>
</evidence>
<gene>
    <name evidence="3" type="ORF">EI684_11585</name>
</gene>
<dbReference type="PANTHER" id="PTHR31332:SF0">
    <property type="entry name" value="7-HYDROXYMETHYL CHLOROPHYLL A REDUCTASE, CHLOROPLASTIC"/>
    <property type="match status" value="1"/>
</dbReference>
<comment type="caution">
    <text evidence="3">The sequence shown here is derived from an EMBL/GenBank/DDBJ whole genome shotgun (WGS) entry which is preliminary data.</text>
</comment>
<name>A0A426TZF4_9CHLR</name>
<dbReference type="EMBL" id="RSAS01000447">
    <property type="protein sequence ID" value="RRR71477.1"/>
    <property type="molecule type" value="Genomic_DNA"/>
</dbReference>
<accession>A0A426TZF4</accession>
<reference evidence="3 4" key="1">
    <citation type="submission" date="2018-12" db="EMBL/GenBank/DDBJ databases">
        <title>Genome Sequence of Candidatus Viridilinea halotolerans isolated from saline sulfide-rich spring.</title>
        <authorList>
            <person name="Grouzdev D.S."/>
            <person name="Burganskaya E.I."/>
            <person name="Krutkina M.S."/>
            <person name="Sukhacheva M.V."/>
            <person name="Gorlenko V.M."/>
        </authorList>
    </citation>
    <scope>NUCLEOTIDE SEQUENCE [LARGE SCALE GENOMIC DNA]</scope>
    <source>
        <strain evidence="3">Chok-6</strain>
    </source>
</reference>
<dbReference type="Proteomes" id="UP000280307">
    <property type="component" value="Unassembled WGS sequence"/>
</dbReference>
<dbReference type="InterPro" id="IPR007516">
    <property type="entry name" value="Co_F420_Hydgase/DH_bsu_N"/>
</dbReference>